<dbReference type="EMBL" id="JAKGAS010000001">
    <property type="protein sequence ID" value="MCF2946606.1"/>
    <property type="molecule type" value="Genomic_DNA"/>
</dbReference>
<keyword evidence="4" id="KW-0812">Transmembrane</keyword>
<feature type="transmembrane region" description="Helical" evidence="4">
    <location>
        <begin position="159"/>
        <end position="181"/>
    </location>
</feature>
<dbReference type="NCBIfam" id="TIGR00229">
    <property type="entry name" value="sensory_box"/>
    <property type="match status" value="1"/>
</dbReference>
<name>A0ABS9D0Z9_9ALTE</name>
<dbReference type="PROSITE" id="PS50112">
    <property type="entry name" value="PAS"/>
    <property type="match status" value="2"/>
</dbReference>
<feature type="compositionally biased region" description="Basic and acidic residues" evidence="3">
    <location>
        <begin position="1070"/>
        <end position="1080"/>
    </location>
</feature>
<proteinExistence type="predicted"/>
<organism evidence="8 9">
    <name type="scientific">Paraglaciecola algarum</name>
    <dbReference type="NCBI Taxonomy" id="3050085"/>
    <lineage>
        <taxon>Bacteria</taxon>
        <taxon>Pseudomonadati</taxon>
        <taxon>Pseudomonadota</taxon>
        <taxon>Gammaproteobacteria</taxon>
        <taxon>Alteromonadales</taxon>
        <taxon>Alteromonadaceae</taxon>
        <taxon>Paraglaciecola</taxon>
    </lineage>
</organism>
<feature type="transmembrane region" description="Helical" evidence="4">
    <location>
        <begin position="43"/>
        <end position="65"/>
    </location>
</feature>
<dbReference type="Pfam" id="PF00989">
    <property type="entry name" value="PAS"/>
    <property type="match status" value="2"/>
</dbReference>
<dbReference type="PROSITE" id="PS50894">
    <property type="entry name" value="HPT"/>
    <property type="match status" value="1"/>
</dbReference>
<feature type="compositionally biased region" description="Basic and acidic residues" evidence="3">
    <location>
        <begin position="1387"/>
        <end position="1414"/>
    </location>
</feature>
<evidence type="ECO:0000313" key="8">
    <source>
        <dbReference type="EMBL" id="MCF2946606.1"/>
    </source>
</evidence>
<comment type="caution">
    <text evidence="2">Lacks conserved residue(s) required for the propagation of feature annotation.</text>
</comment>
<feature type="domain" description="HPt" evidence="7">
    <location>
        <begin position="1571"/>
        <end position="1667"/>
    </location>
</feature>
<dbReference type="InterPro" id="IPR035965">
    <property type="entry name" value="PAS-like_dom_sf"/>
</dbReference>
<comment type="caution">
    <text evidence="8">The sequence shown here is derived from an EMBL/GenBank/DDBJ whole genome shotgun (WGS) entry which is preliminary data.</text>
</comment>
<sequence length="1667" mass="190069">MAPRTGLNVLLRIMALGLFGISFTSLANDVSFAQLSSQTLSVSYAVIAGIILAILILIVVCKFKLSAAKKSQNKQAQQVAAQTGLMDDFRQGIVHLDKSENVLFCNKTAASFLGSSPDKLLNQSFVALFDENTIDTLNQALSANQYVNFQTYLNTSKRFLHIGISHASVALTGVAKVISLADVSNYQDKINKTSDELTYLNTSIEHNHLGRLSIDFEENTYTADDVFINMFEHAIEKIGELKSLNNRVNKTQVYDWEQALKAAISSHNFDMRCELAHGSTSEIKVQGSQPIDSKPEDMLSLRFIGLSKHKNTKGETSQMDFVVHDLSALAAQENLNKANKVQIKTLLTSSPNPIYVVDIDAKVIDCNLAFERLFKLKKEKILQQTIYDLGLWPEDINKLHSGNSNNVASANMSKDKEFQTELTSGKVCNFKLRLQHIVDEQNQRSGMIGIIQDVTELRQVKAELIETKKHFTTILDLAPIAVATIDADDKIITANIAMTDRLGISERDLKKDSFYQLFNDPSNAGKAAKLIHQSGRLRQFNAQLKGKNGELHVSSLHVDLLNKDKQEYLCWISDRTGEQFQQDKFESLLQHSSMPMAILGEEGFTQLNPAACEFFKIEDEEALFGAYPYSASLNKDEIAVTELERQVTKVKLDGQAKFFRWEHQVGQEILPCQVTYVPMYKGQEFDSILCIWMDFRELQQADQARLEALNLRQEAEKQVAEKQEMLESSQAQLASKSQNLADTVTKLQAAQEDLSEKQHEFSSLQEAHENITHNLQALQQDYKQSRSLLDEAQSANVELTTQLQESAEKVSGLQNQRNQISDALQHSEKKFKTAQQNLIESERNAENLKQQQLVQQTKMKDFANEIEQLQGSIAQKDKQIHEVGSQINSLQSQLASSDNTSEKLRQSLINQRKASEQAENQRRQLEKTCQMAQSELTNKVRHVEHLQSEMQKFEEMSTQQKGDMEKQQSQLLHELQEKQAQLKQTQADLDETKQAAEKEKQAKQKQQAHLQQLEQDLAEMEQKNQQQKQKMATTEQEWQQQQQKIQQELIAKQDQLQQAENSLELAKQQSEAEKAEKERQQSLFEQLQTELSDMEVRNKEQEAQIAKRDQEWQVQQDEMQKALKDKQQELQQTEQNLNQAKQQTQAEKAEQQALFEKLQTELVEMEARNASQEQKMAQADKDWQLQQQKVQQELQAKQEQLQQTENVLIKAKQHAEAERAEKEQQQALFEKLQSELIDMEHRSAQQKQKIAQSDEDWHKQQQVWQDEVEAKRQQLSQTQGKLAEIQNQADAEKMARLEHQHKLEQLTVELTDVETRASKQKEMIEGSDEEWRKHHAEIEQQKFQLQKALQEAEQKNSQLKEKLEGNLEQLEQAESQVSETQSGEQKLQQELDNARKQADELANRLKQQEQHENKLQQQLQEQQASLQGNEQNIHSLEARQAQLTQALEAVQKEYSASKESLDDKHNDHSQLSEQLKKLENELQNSKQQLDNKELALQDAQQQIQSKESMLAEQESALLAAHKEELQQAQQQALEQGAEAPNETLQEIAKLSMPAEPAVWFDLLHYLQKQTSNEPLPVALKNLMEELQQAIEATEQAVDDEDLSGILRGARKLGGVANNVNSAALTDVVNRLETDCEQGLVDNISIAWPSVKRSLNNSLRVIYSNLNS</sequence>
<dbReference type="PROSITE" id="PS50113">
    <property type="entry name" value="PAC"/>
    <property type="match status" value="1"/>
</dbReference>
<feature type="domain" description="PAS" evidence="5">
    <location>
        <begin position="339"/>
        <end position="410"/>
    </location>
</feature>
<dbReference type="Pfam" id="PF13188">
    <property type="entry name" value="PAS_8"/>
    <property type="match status" value="1"/>
</dbReference>
<feature type="region of interest" description="Disordered" evidence="3">
    <location>
        <begin position="992"/>
        <end position="1011"/>
    </location>
</feature>
<feature type="region of interest" description="Disordered" evidence="3">
    <location>
        <begin position="1116"/>
        <end position="1144"/>
    </location>
</feature>
<evidence type="ECO:0000259" key="7">
    <source>
        <dbReference type="PROSITE" id="PS50894"/>
    </source>
</evidence>
<evidence type="ECO:0000313" key="9">
    <source>
        <dbReference type="Proteomes" id="UP001521137"/>
    </source>
</evidence>
<dbReference type="SMART" id="SM00091">
    <property type="entry name" value="PAS"/>
    <property type="match status" value="4"/>
</dbReference>
<evidence type="ECO:0000259" key="5">
    <source>
        <dbReference type="PROSITE" id="PS50112"/>
    </source>
</evidence>
<dbReference type="SUPFAM" id="SSF55785">
    <property type="entry name" value="PYP-like sensor domain (PAS domain)"/>
    <property type="match status" value="3"/>
</dbReference>
<feature type="compositionally biased region" description="Low complexity" evidence="3">
    <location>
        <begin position="1129"/>
        <end position="1144"/>
    </location>
</feature>
<protein>
    <submittedName>
        <fullName evidence="8">PAS domain S-box protein</fullName>
    </submittedName>
</protein>
<evidence type="ECO:0000256" key="3">
    <source>
        <dbReference type="SAM" id="MobiDB-lite"/>
    </source>
</evidence>
<evidence type="ECO:0000259" key="6">
    <source>
        <dbReference type="PROSITE" id="PS50113"/>
    </source>
</evidence>
<feature type="compositionally biased region" description="Basic and acidic residues" evidence="3">
    <location>
        <begin position="913"/>
        <end position="925"/>
    </location>
</feature>
<keyword evidence="9" id="KW-1185">Reference proteome</keyword>
<evidence type="ECO:0000256" key="1">
    <source>
        <dbReference type="ARBA" id="ARBA00023012"/>
    </source>
</evidence>
<keyword evidence="4" id="KW-0472">Membrane</keyword>
<dbReference type="InterPro" id="IPR013767">
    <property type="entry name" value="PAS_fold"/>
</dbReference>
<evidence type="ECO:0000256" key="2">
    <source>
        <dbReference type="PROSITE-ProRule" id="PRU00110"/>
    </source>
</evidence>
<dbReference type="PANTHER" id="PTHR44757">
    <property type="entry name" value="DIGUANYLATE CYCLASE DGCP"/>
    <property type="match status" value="1"/>
</dbReference>
<feature type="compositionally biased region" description="Low complexity" evidence="3">
    <location>
        <begin position="1415"/>
        <end position="1427"/>
    </location>
</feature>
<dbReference type="PANTHER" id="PTHR44757:SF2">
    <property type="entry name" value="BIOFILM ARCHITECTURE MAINTENANCE PROTEIN MBAA"/>
    <property type="match status" value="1"/>
</dbReference>
<dbReference type="Proteomes" id="UP001521137">
    <property type="component" value="Unassembled WGS sequence"/>
</dbReference>
<dbReference type="RefSeq" id="WP_235310135.1">
    <property type="nucleotide sequence ID" value="NZ_JAKGAS010000001.1"/>
</dbReference>
<reference evidence="8 9" key="1">
    <citation type="submission" date="2022-01" db="EMBL/GenBank/DDBJ databases">
        <title>Paraglaciecola sp. G1-23.</title>
        <authorList>
            <person name="Jin M.S."/>
            <person name="Han D.M."/>
            <person name="Kim H.M."/>
            <person name="Jeon C.O."/>
        </authorList>
    </citation>
    <scope>NUCLEOTIDE SEQUENCE [LARGE SCALE GENOMIC DNA]</scope>
    <source>
        <strain evidence="8 9">G1-23</strain>
    </source>
</reference>
<feature type="domain" description="PAC" evidence="6">
    <location>
        <begin position="414"/>
        <end position="466"/>
    </location>
</feature>
<evidence type="ECO:0000256" key="4">
    <source>
        <dbReference type="SAM" id="Phobius"/>
    </source>
</evidence>
<feature type="region of interest" description="Disordered" evidence="3">
    <location>
        <begin position="1062"/>
        <end position="1082"/>
    </location>
</feature>
<dbReference type="CDD" id="cd00130">
    <property type="entry name" value="PAS"/>
    <property type="match status" value="2"/>
</dbReference>
<keyword evidence="1" id="KW-0902">Two-component regulatory system</keyword>
<dbReference type="Pfam" id="PF13426">
    <property type="entry name" value="PAS_9"/>
    <property type="match status" value="1"/>
</dbReference>
<feature type="compositionally biased region" description="Basic and acidic residues" evidence="3">
    <location>
        <begin position="992"/>
        <end position="1002"/>
    </location>
</feature>
<dbReference type="SUPFAM" id="SSF47226">
    <property type="entry name" value="Histidine-containing phosphotransfer domain, HPT domain"/>
    <property type="match status" value="1"/>
</dbReference>
<feature type="region of interest" description="Disordered" evidence="3">
    <location>
        <begin position="891"/>
        <end position="925"/>
    </location>
</feature>
<dbReference type="InterPro" id="IPR000700">
    <property type="entry name" value="PAS-assoc_C"/>
</dbReference>
<accession>A0ABS9D0Z9</accession>
<gene>
    <name evidence="8" type="ORF">L0668_00675</name>
</gene>
<dbReference type="InterPro" id="IPR000014">
    <property type="entry name" value="PAS"/>
</dbReference>
<keyword evidence="4" id="KW-1133">Transmembrane helix</keyword>
<feature type="region of interest" description="Disordered" evidence="3">
    <location>
        <begin position="1370"/>
        <end position="1428"/>
    </location>
</feature>
<feature type="domain" description="PAS" evidence="5">
    <location>
        <begin position="467"/>
        <end position="509"/>
    </location>
</feature>
<dbReference type="InterPro" id="IPR036641">
    <property type="entry name" value="HPT_dom_sf"/>
</dbReference>
<feature type="compositionally biased region" description="Basic and acidic residues" evidence="3">
    <location>
        <begin position="1118"/>
        <end position="1128"/>
    </location>
</feature>
<feature type="compositionally biased region" description="Polar residues" evidence="3">
    <location>
        <begin position="1372"/>
        <end position="1386"/>
    </location>
</feature>
<dbReference type="InterPro" id="IPR008207">
    <property type="entry name" value="Sig_transdc_His_kin_Hpt_dom"/>
</dbReference>
<dbReference type="InterPro" id="IPR052155">
    <property type="entry name" value="Biofilm_reg_signaling"/>
</dbReference>
<dbReference type="Gene3D" id="3.30.450.20">
    <property type="entry name" value="PAS domain"/>
    <property type="match status" value="4"/>
</dbReference>